<dbReference type="InterPro" id="IPR032171">
    <property type="entry name" value="COR-A"/>
</dbReference>
<feature type="compositionally biased region" description="Polar residues" evidence="2">
    <location>
        <begin position="294"/>
        <end position="315"/>
    </location>
</feature>
<evidence type="ECO:0000256" key="1">
    <source>
        <dbReference type="ARBA" id="ARBA00022737"/>
    </source>
</evidence>
<evidence type="ECO:0000256" key="2">
    <source>
        <dbReference type="SAM" id="MobiDB-lite"/>
    </source>
</evidence>
<dbReference type="PANTHER" id="PTHR14241:SF32">
    <property type="entry name" value="VWFA DOMAIN-CONTAINING PROTEIN-RELATED"/>
    <property type="match status" value="1"/>
</dbReference>
<dbReference type="Gene3D" id="3.40.50.300">
    <property type="entry name" value="P-loop containing nucleotide triphosphate hydrolases"/>
    <property type="match status" value="2"/>
</dbReference>
<keyword evidence="5" id="KW-1185">Reference proteome</keyword>
<dbReference type="EMBL" id="CALNXJ010000017">
    <property type="protein sequence ID" value="CAH3119410.1"/>
    <property type="molecule type" value="Genomic_DNA"/>
</dbReference>
<dbReference type="AlphaFoldDB" id="A0AAU9WMY4"/>
<dbReference type="Proteomes" id="UP001159428">
    <property type="component" value="Unassembled WGS sequence"/>
</dbReference>
<dbReference type="InterPro" id="IPR036388">
    <property type="entry name" value="WH-like_DNA-bd_sf"/>
</dbReference>
<reference evidence="4 5" key="1">
    <citation type="submission" date="2022-05" db="EMBL/GenBank/DDBJ databases">
        <authorList>
            <consortium name="Genoscope - CEA"/>
            <person name="William W."/>
        </authorList>
    </citation>
    <scope>NUCLEOTIDE SEQUENCE [LARGE SCALE GENOMIC DNA]</scope>
</reference>
<evidence type="ECO:0000259" key="3">
    <source>
        <dbReference type="Pfam" id="PF16095"/>
    </source>
</evidence>
<accession>A0AAU9WMY4</accession>
<dbReference type="PANTHER" id="PTHR14241">
    <property type="entry name" value="INTERFERON-INDUCED PROTEIN 44"/>
    <property type="match status" value="1"/>
</dbReference>
<feature type="compositionally biased region" description="Basic and acidic residues" evidence="2">
    <location>
        <begin position="317"/>
        <end position="342"/>
    </location>
</feature>
<proteinExistence type="predicted"/>
<gene>
    <name evidence="4" type="ORF">PMEA_00008279</name>
</gene>
<comment type="caution">
    <text evidence="4">The sequence shown here is derived from an EMBL/GenBank/DDBJ whole genome shotgun (WGS) entry which is preliminary data.</text>
</comment>
<feature type="region of interest" description="Disordered" evidence="2">
    <location>
        <begin position="291"/>
        <end position="359"/>
    </location>
</feature>
<dbReference type="Gene3D" id="1.10.10.10">
    <property type="entry name" value="Winged helix-like DNA-binding domain superfamily/Winged helix DNA-binding domain"/>
    <property type="match status" value="1"/>
</dbReference>
<name>A0AAU9WMY4_9CNID</name>
<organism evidence="4 5">
    <name type="scientific">Pocillopora meandrina</name>
    <dbReference type="NCBI Taxonomy" id="46732"/>
    <lineage>
        <taxon>Eukaryota</taxon>
        <taxon>Metazoa</taxon>
        <taxon>Cnidaria</taxon>
        <taxon>Anthozoa</taxon>
        <taxon>Hexacorallia</taxon>
        <taxon>Scleractinia</taxon>
        <taxon>Astrocoeniina</taxon>
        <taxon>Pocilloporidae</taxon>
        <taxon>Pocillopora</taxon>
    </lineage>
</organism>
<dbReference type="InterPro" id="IPR027417">
    <property type="entry name" value="P-loop_NTPase"/>
</dbReference>
<dbReference type="Pfam" id="PF16095">
    <property type="entry name" value="COR-A"/>
    <property type="match status" value="1"/>
</dbReference>
<sequence length="977" mass="111357">MFFHLVDTIGFSNFDFNEFAEFKNILNGKIQPGDAIAHPSDRQIYLQKLTRFPLFEKRVHGVIIVVKANDPRLTNGEFKEYLQPVRDILQNRGMTPTTVVTHCDTLRTEENSMTALNEASEAVGSSPSSTYLIRNYTKENRTRDLEIELMALKILHSAVIGAERAVAKIVTGTVPREILQRAPMAFEAHDKAHSEGSTVVKRVPIIFIGQHRSGKTSVKNSLRGQPFKVNEDSIAGKDENSSSFKMSREIWKVGEKDKDANYDSAFSFEHHLARSTVQYLRYRTIELEPRGAISSESSNPKHISNSPESKFTASDVTHAEIHDPDMTTEMPKDHQPGEKPESSENFTNTAHGVSDDSKSEEFLRSLTEVLLQMEVEEEDLYSMLWEFNGESINHTTYPVFLTHKAVYILVYDLSQNATAIAKPVIKQGRYREREDSHFSKTNLDYLKFLMSSVASSASQHENNPSNSISEVLPEKLPPVLLVFTHADTLGDDVDARKIVRDVYGSLKQTPSGVHLYKDFFVVDTTKSGQEFECSEIVRLRKEVLAVCSELPQLRETIPIQSLIFEKAIQKKKEEGHKFVSLEDARLLAFEECNISDEKQFQRAITFLHDQRILIHFDETPELNRLVILDFEWLLNVFKGVMSVKLYEGSENIFEHLWRKLETEGILEENLLEYVWGPLHDKQNTYESLLAVMEKFSLICPLPSLDHSCGKMYLVPSMLMSYPTEGITSLVAAARIPPIFLTFESGQVPSGLFLRIALQLVQWNRKNNPNSANFNFYSNYARFYPSVKEKCSVILRCYSSYIEVVVHGNNRNHESEDGSRSELDLRGQESFDENCARAVRRQLDMIVNSMHSKFFWPKNTTYRVSFMCPVCCQNGGIVKQCKFHLEQGCKQEECLHFLSESEICSADIIYCTRNAVAQEISVRKEQFEPWIKTISQQETSEELVEAQVSLEQEGSNSLCLFSPALDHYPSSLLFLFAA</sequence>
<evidence type="ECO:0000313" key="5">
    <source>
        <dbReference type="Proteomes" id="UP001159428"/>
    </source>
</evidence>
<keyword evidence="1" id="KW-0677">Repeat</keyword>
<evidence type="ECO:0000313" key="4">
    <source>
        <dbReference type="EMBL" id="CAH3119410.1"/>
    </source>
</evidence>
<protein>
    <recommendedName>
        <fullName evidence="3">COR domain-containing protein</fullName>
    </recommendedName>
</protein>
<feature type="domain" description="COR" evidence="3">
    <location>
        <begin position="566"/>
        <end position="718"/>
    </location>
</feature>